<organism evidence="1 2">
    <name type="scientific">Nitrososphaeria virus YSH_1032793</name>
    <dbReference type="NCBI Taxonomy" id="3071320"/>
    <lineage>
        <taxon>Viruses</taxon>
        <taxon>Duplodnaviria</taxon>
        <taxon>Heunggongvirae</taxon>
        <taxon>Uroviricota</taxon>
        <taxon>Caudoviricetes</taxon>
        <taxon>Juravirales</taxon>
        <taxon>Yanlukaviridae</taxon>
        <taxon>Sweetvirus</taxon>
        <taxon>Sweetvirus yangshanense</taxon>
    </lineage>
</organism>
<evidence type="ECO:0000313" key="1">
    <source>
        <dbReference type="EMBL" id="UVF62220.1"/>
    </source>
</evidence>
<protein>
    <submittedName>
        <fullName evidence="1">Uncharacterized protein</fullName>
    </submittedName>
</protein>
<dbReference type="EMBL" id="ON649698">
    <property type="protein sequence ID" value="UVF62220.1"/>
    <property type="molecule type" value="Genomic_DNA"/>
</dbReference>
<evidence type="ECO:0000313" key="2">
    <source>
        <dbReference type="Proteomes" id="UP001156951"/>
    </source>
</evidence>
<proteinExistence type="predicted"/>
<name>A0A976UAB2_9CAUD</name>
<keyword evidence="2" id="KW-1185">Reference proteome</keyword>
<reference evidence="1 2" key="1">
    <citation type="submission" date="2022-05" db="EMBL/GenBank/DDBJ databases">
        <title>Diverse viruses of marine archaea discovered using metagenomics.</title>
        <authorList>
            <person name="Zhou Y."/>
        </authorList>
    </citation>
    <scope>NUCLEOTIDE SEQUENCE [LARGE SCALE GENOMIC DNA]</scope>
    <source>
        <strain evidence="1">YSH_1032793</strain>
    </source>
</reference>
<accession>A0A976UAB2</accession>
<sequence>MTLIDSGALQTFIRKQRTLAFNQFLEIAGIEGLKYIQGRIRTFDLILEEIQRLEKCQK</sequence>
<dbReference type="Proteomes" id="UP001156951">
    <property type="component" value="Segment"/>
</dbReference>